<keyword evidence="3" id="KW-1185">Reference proteome</keyword>
<proteinExistence type="predicted"/>
<organism evidence="2 3">
    <name type="scientific">Giardia muris</name>
    <dbReference type="NCBI Taxonomy" id="5742"/>
    <lineage>
        <taxon>Eukaryota</taxon>
        <taxon>Metamonada</taxon>
        <taxon>Diplomonadida</taxon>
        <taxon>Hexamitidae</taxon>
        <taxon>Giardiinae</taxon>
        <taxon>Giardia</taxon>
    </lineage>
</organism>
<protein>
    <submittedName>
        <fullName evidence="2">Uncharacterized protein</fullName>
    </submittedName>
</protein>
<evidence type="ECO:0000313" key="2">
    <source>
        <dbReference type="EMBL" id="TNJ26209.1"/>
    </source>
</evidence>
<accession>A0A4Z1T112</accession>
<dbReference type="EMBL" id="VDLU01000005">
    <property type="protein sequence ID" value="TNJ26209.1"/>
    <property type="molecule type" value="Genomic_DNA"/>
</dbReference>
<dbReference type="Proteomes" id="UP000315496">
    <property type="component" value="Chromosome 5"/>
</dbReference>
<dbReference type="OrthoDB" id="10256059at2759"/>
<evidence type="ECO:0000313" key="3">
    <source>
        <dbReference type="Proteomes" id="UP000315496"/>
    </source>
</evidence>
<gene>
    <name evidence="2" type="ORF">GMRT_10092</name>
</gene>
<reference evidence="2 3" key="1">
    <citation type="submission" date="2019-05" db="EMBL/GenBank/DDBJ databases">
        <title>The compact genome of Giardia muris reveals important steps in the evolution of intestinal protozoan parasites.</title>
        <authorList>
            <person name="Xu F."/>
            <person name="Jimenez-Gonzalez A."/>
            <person name="Einarsson E."/>
            <person name="Astvaldsson A."/>
            <person name="Peirasmaki D."/>
            <person name="Eckmann L."/>
            <person name="Andersson J.O."/>
            <person name="Svard S.G."/>
            <person name="Jerlstrom-Hultqvist J."/>
        </authorList>
    </citation>
    <scope>NUCLEOTIDE SEQUENCE [LARGE SCALE GENOMIC DNA]</scope>
    <source>
        <strain evidence="2 3">Roberts-Thomson</strain>
    </source>
</reference>
<sequence>MQGGLPALSFASSISAPSIASEDPEPGATLYDTGSVLAATQEARRRLSLSLGTPVPHCDPHVEPASNRCPRTKRDMLVSYKALPTVRIGASVEVSNLPQSKSLSGSQPLYKNRSRSTPYQQMNPQRYKAVVENPGRVYRAEFTEQQRLGLLLPPPKKPWIGYRYNLAKSNPVIFSPVIINENAAQRARSTFITTSRRSSQTYQSVDSALHSMTDVDASLNTGADTLRSCQEMITLSQKSRAGTPFSRVTHISQGTTSRSQSPYDSATLNFADEDAPLSGTTGYHTQRTRSLIRAQEERIRELDEMSSGQG</sequence>
<dbReference type="VEuPathDB" id="GiardiaDB:GMRT_10092"/>
<name>A0A4Z1T112_GIAMU</name>
<dbReference type="AlphaFoldDB" id="A0A4Z1T112"/>
<evidence type="ECO:0000256" key="1">
    <source>
        <dbReference type="SAM" id="MobiDB-lite"/>
    </source>
</evidence>
<comment type="caution">
    <text evidence="2">The sequence shown here is derived from an EMBL/GenBank/DDBJ whole genome shotgun (WGS) entry which is preliminary data.</text>
</comment>
<feature type="region of interest" description="Disordered" evidence="1">
    <location>
        <begin position="99"/>
        <end position="120"/>
    </location>
</feature>